<comment type="caution">
    <text evidence="1">The sequence shown here is derived from an EMBL/GenBank/DDBJ whole genome shotgun (WGS) entry which is preliminary data.</text>
</comment>
<name>A0A3S5FCT2_9PLAT</name>
<evidence type="ECO:0000313" key="1">
    <source>
        <dbReference type="EMBL" id="VEL14528.1"/>
    </source>
</evidence>
<reference evidence="1" key="1">
    <citation type="submission" date="2018-11" db="EMBL/GenBank/DDBJ databases">
        <authorList>
            <consortium name="Pathogen Informatics"/>
        </authorList>
    </citation>
    <scope>NUCLEOTIDE SEQUENCE</scope>
</reference>
<sequence length="115" mass="13466">MGEFASPLFSSWSAHYNRRLEADEADWETLQLLHSRTAFLESNAPQSLVVLYVLMPSVYGTVVRREWKGGDSRLSVEHILSTAAIHRYKHKNMYRHRHRHIQKDRLIPGRFRPGP</sequence>
<dbReference type="AlphaFoldDB" id="A0A3S5FCT2"/>
<protein>
    <submittedName>
        <fullName evidence="1">Uncharacterized protein</fullName>
    </submittedName>
</protein>
<keyword evidence="2" id="KW-1185">Reference proteome</keyword>
<dbReference type="EMBL" id="CAAALY010021481">
    <property type="protein sequence ID" value="VEL14528.1"/>
    <property type="molecule type" value="Genomic_DNA"/>
</dbReference>
<gene>
    <name evidence="1" type="ORF">PXEA_LOCUS7968</name>
</gene>
<accession>A0A3S5FCT2</accession>
<organism evidence="1 2">
    <name type="scientific">Protopolystoma xenopodis</name>
    <dbReference type="NCBI Taxonomy" id="117903"/>
    <lineage>
        <taxon>Eukaryota</taxon>
        <taxon>Metazoa</taxon>
        <taxon>Spiralia</taxon>
        <taxon>Lophotrochozoa</taxon>
        <taxon>Platyhelminthes</taxon>
        <taxon>Monogenea</taxon>
        <taxon>Polyopisthocotylea</taxon>
        <taxon>Polystomatidea</taxon>
        <taxon>Polystomatidae</taxon>
        <taxon>Protopolystoma</taxon>
    </lineage>
</organism>
<evidence type="ECO:0000313" key="2">
    <source>
        <dbReference type="Proteomes" id="UP000784294"/>
    </source>
</evidence>
<proteinExistence type="predicted"/>
<dbReference type="Proteomes" id="UP000784294">
    <property type="component" value="Unassembled WGS sequence"/>
</dbReference>